<dbReference type="OrthoDB" id="4347872at2759"/>
<dbReference type="AlphaFoldDB" id="S8B7F8"/>
<organism evidence="2 3">
    <name type="scientific">Penicillium oxalicum (strain 114-2 / CGMCC 5302)</name>
    <name type="common">Penicillium decumbens</name>
    <dbReference type="NCBI Taxonomy" id="933388"/>
    <lineage>
        <taxon>Eukaryota</taxon>
        <taxon>Fungi</taxon>
        <taxon>Dikarya</taxon>
        <taxon>Ascomycota</taxon>
        <taxon>Pezizomycotina</taxon>
        <taxon>Eurotiomycetes</taxon>
        <taxon>Eurotiomycetidae</taxon>
        <taxon>Eurotiales</taxon>
        <taxon>Aspergillaceae</taxon>
        <taxon>Penicillium</taxon>
    </lineage>
</organism>
<name>S8B7F8_PENO1</name>
<sequence length="172" mass="19609">MLQYPPTHSNTKPPADHHTTYGSIRCSREPTSPSPELETIWFNTSSSIPYGPTSEVGQPWIQDKHKPIGPKHKQIMISPHFPLNPEEVIRDLPGELQLFELVKRVARAGIDLEALGKLTVRLLYRRDGFCRRLVTELVDGGESLEKIGDALLQYYNIRDCDGLPLWVYADRY</sequence>
<accession>S8B7F8</accession>
<evidence type="ECO:0000313" key="3">
    <source>
        <dbReference type="Proteomes" id="UP000019376"/>
    </source>
</evidence>
<keyword evidence="3" id="KW-1185">Reference proteome</keyword>
<dbReference type="EMBL" id="KB644412">
    <property type="protein sequence ID" value="EPS30657.1"/>
    <property type="molecule type" value="Genomic_DNA"/>
</dbReference>
<reference evidence="2 3" key="1">
    <citation type="journal article" date="2013" name="PLoS ONE">
        <title>Genomic and secretomic analyses reveal unique features of the lignocellulolytic enzyme system of Penicillium decumbens.</title>
        <authorList>
            <person name="Liu G."/>
            <person name="Zhang L."/>
            <person name="Wei X."/>
            <person name="Zou G."/>
            <person name="Qin Y."/>
            <person name="Ma L."/>
            <person name="Li J."/>
            <person name="Zheng H."/>
            <person name="Wang S."/>
            <person name="Wang C."/>
            <person name="Xun L."/>
            <person name="Zhao G.-P."/>
            <person name="Zhou Z."/>
            <person name="Qu Y."/>
        </authorList>
    </citation>
    <scope>NUCLEOTIDE SEQUENCE [LARGE SCALE GENOMIC DNA]</scope>
    <source>
        <strain evidence="3">114-2 / CGMCC 5302</strain>
    </source>
</reference>
<evidence type="ECO:0000256" key="1">
    <source>
        <dbReference type="SAM" id="MobiDB-lite"/>
    </source>
</evidence>
<gene>
    <name evidence="2" type="ORF">PDE_05609</name>
</gene>
<protein>
    <submittedName>
        <fullName evidence="2">Uncharacterized protein</fullName>
    </submittedName>
</protein>
<evidence type="ECO:0000313" key="2">
    <source>
        <dbReference type="EMBL" id="EPS30657.1"/>
    </source>
</evidence>
<dbReference type="HOGENOM" id="CLU_1555777_0_0_1"/>
<feature type="compositionally biased region" description="Polar residues" evidence="1">
    <location>
        <begin position="1"/>
        <end position="12"/>
    </location>
</feature>
<dbReference type="Proteomes" id="UP000019376">
    <property type="component" value="Unassembled WGS sequence"/>
</dbReference>
<proteinExistence type="predicted"/>
<feature type="region of interest" description="Disordered" evidence="1">
    <location>
        <begin position="1"/>
        <end position="37"/>
    </location>
</feature>